<evidence type="ECO:0008006" key="3">
    <source>
        <dbReference type="Google" id="ProtNLM"/>
    </source>
</evidence>
<organism evidence="1 2">
    <name type="scientific">Prorocentrum cordatum</name>
    <dbReference type="NCBI Taxonomy" id="2364126"/>
    <lineage>
        <taxon>Eukaryota</taxon>
        <taxon>Sar</taxon>
        <taxon>Alveolata</taxon>
        <taxon>Dinophyceae</taxon>
        <taxon>Prorocentrales</taxon>
        <taxon>Prorocentraceae</taxon>
        <taxon>Prorocentrum</taxon>
    </lineage>
</organism>
<proteinExistence type="predicted"/>
<dbReference type="EMBL" id="CAUYUJ010018807">
    <property type="protein sequence ID" value="CAK0886469.1"/>
    <property type="molecule type" value="Genomic_DNA"/>
</dbReference>
<keyword evidence="2" id="KW-1185">Reference proteome</keyword>
<accession>A0ABN9WIZ4</accession>
<gene>
    <name evidence="1" type="ORF">PCOR1329_LOCUS67805</name>
</gene>
<protein>
    <recommendedName>
        <fullName evidence="3">Secreted protein</fullName>
    </recommendedName>
</protein>
<evidence type="ECO:0000313" key="1">
    <source>
        <dbReference type="EMBL" id="CAK0886469.1"/>
    </source>
</evidence>
<sequence>MALEVLLRDVVAVIVGHLVDDGLLLLLRPGAAVHLAHLVEDDGLLPFLRPIVAVVVVHLVDDGVLLLLLCTAAAALVKHLVDDGPLLLHRTDAAVRVERRVEEDGILLLLIRPVVAALVVAVRVGHLVGDDGLPLPPSFRWHRT</sequence>
<comment type="caution">
    <text evidence="1">The sequence shown here is derived from an EMBL/GenBank/DDBJ whole genome shotgun (WGS) entry which is preliminary data.</text>
</comment>
<reference evidence="1" key="1">
    <citation type="submission" date="2023-10" db="EMBL/GenBank/DDBJ databases">
        <authorList>
            <person name="Chen Y."/>
            <person name="Shah S."/>
            <person name="Dougan E. K."/>
            <person name="Thang M."/>
            <person name="Chan C."/>
        </authorList>
    </citation>
    <scope>NUCLEOTIDE SEQUENCE [LARGE SCALE GENOMIC DNA]</scope>
</reference>
<dbReference type="Proteomes" id="UP001189429">
    <property type="component" value="Unassembled WGS sequence"/>
</dbReference>
<evidence type="ECO:0000313" key="2">
    <source>
        <dbReference type="Proteomes" id="UP001189429"/>
    </source>
</evidence>
<name>A0ABN9WIZ4_9DINO</name>